<feature type="compositionally biased region" description="Pro residues" evidence="5">
    <location>
        <begin position="219"/>
        <end position="233"/>
    </location>
</feature>
<feature type="compositionally biased region" description="Basic and acidic residues" evidence="5">
    <location>
        <begin position="194"/>
        <end position="210"/>
    </location>
</feature>
<comment type="similarity">
    <text evidence="1">Belongs to the peptidase C48 family.</text>
</comment>
<dbReference type="GO" id="GO:0006508">
    <property type="term" value="P:proteolysis"/>
    <property type="evidence" value="ECO:0007669"/>
    <property type="project" value="UniProtKB-KW"/>
</dbReference>
<dbReference type="EMBL" id="CAJHJF010006717">
    <property type="protein sequence ID" value="CAD6958600.1"/>
    <property type="molecule type" value="Genomic_DNA"/>
</dbReference>
<keyword evidence="3" id="KW-0378">Hydrolase</keyword>
<feature type="region of interest" description="Disordered" evidence="5">
    <location>
        <begin position="185"/>
        <end position="239"/>
    </location>
</feature>
<reference evidence="7 8" key="1">
    <citation type="submission" date="2020-10" db="EMBL/GenBank/DDBJ databases">
        <authorList>
            <person name="Sedaghatjoo S."/>
        </authorList>
    </citation>
    <scope>NUCLEOTIDE SEQUENCE [LARGE SCALE GENOMIC DNA]</scope>
    <source>
        <strain evidence="7 8">LLFL</strain>
    </source>
</reference>
<keyword evidence="8" id="KW-1185">Reference proteome</keyword>
<evidence type="ECO:0000256" key="1">
    <source>
        <dbReference type="ARBA" id="ARBA00005234"/>
    </source>
</evidence>
<dbReference type="InterPro" id="IPR003653">
    <property type="entry name" value="Peptidase_C48_C"/>
</dbReference>
<evidence type="ECO:0000256" key="5">
    <source>
        <dbReference type="SAM" id="MobiDB-lite"/>
    </source>
</evidence>
<evidence type="ECO:0000256" key="3">
    <source>
        <dbReference type="ARBA" id="ARBA00022801"/>
    </source>
</evidence>
<gene>
    <name evidence="7" type="ORF">JKILLFL_G7566</name>
</gene>
<comment type="caution">
    <text evidence="7">The sequence shown here is derived from an EMBL/GenBank/DDBJ whole genome shotgun (WGS) entry which is preliminary data.</text>
</comment>
<dbReference type="GO" id="GO:0019783">
    <property type="term" value="F:ubiquitin-like protein peptidase activity"/>
    <property type="evidence" value="ECO:0007669"/>
    <property type="project" value="UniProtKB-ARBA"/>
</dbReference>
<feature type="compositionally biased region" description="Low complexity" evidence="5">
    <location>
        <begin position="24"/>
        <end position="39"/>
    </location>
</feature>
<keyword evidence="4" id="KW-0788">Thiol protease</keyword>
<evidence type="ECO:0000256" key="4">
    <source>
        <dbReference type="ARBA" id="ARBA00022807"/>
    </source>
</evidence>
<protein>
    <recommendedName>
        <fullName evidence="6">Ubiquitin-like protease family profile domain-containing protein</fullName>
    </recommendedName>
</protein>
<keyword evidence="2" id="KW-0645">Protease</keyword>
<feature type="domain" description="Ubiquitin-like protease family profile" evidence="6">
    <location>
        <begin position="77"/>
        <end position="368"/>
    </location>
</feature>
<sequence>PVDQGVIRSFKRPVTIQNAFRPGSPSAATPPTTTSASSALTHEGHEVKAVPSSQPPPAHDPTVVRWPCKPVVGRLRWHLSQNDVALVTKGKCVSDQFVQFAIHYALRDPYPFGLAASITRPKATEIMIFDALIHTHLRSSTQRARLNPRPALFTTPYLLFPIHHNDHWFACIVVNPHLIVPSAPAVGQAPAPRGRGEVRIQIHPAKERPAKKPRGLDPLPSPQPRFGQYPPPGTRSREMPLPRIQNFLPLPEEPSEGVVPDPSVRYDIGPEPRPSFCPKRPTLLQFDSYGRPHPQVKRDIMKYLREQALKSIPQAELESAGIHWDKEDPQSTVQAEHLLSPFNTIEVPTPQQPNLVDCGLYAVHSIAL</sequence>
<evidence type="ECO:0000256" key="2">
    <source>
        <dbReference type="ARBA" id="ARBA00022670"/>
    </source>
</evidence>
<accession>A0A9N8QLH5</accession>
<dbReference type="PANTHER" id="PTHR46915:SF2">
    <property type="entry name" value="UBIQUITIN-LIKE PROTEASE 4"/>
    <property type="match status" value="1"/>
</dbReference>
<feature type="non-terminal residue" evidence="7">
    <location>
        <position position="1"/>
    </location>
</feature>
<dbReference type="Proteomes" id="UP000836404">
    <property type="component" value="Unassembled WGS sequence"/>
</dbReference>
<evidence type="ECO:0000313" key="7">
    <source>
        <dbReference type="EMBL" id="CAD6958600.1"/>
    </source>
</evidence>
<dbReference type="PROSITE" id="PS50600">
    <property type="entry name" value="ULP_PROTEASE"/>
    <property type="match status" value="1"/>
</dbReference>
<dbReference type="GO" id="GO:0016926">
    <property type="term" value="P:protein desumoylation"/>
    <property type="evidence" value="ECO:0007669"/>
    <property type="project" value="UniProtKB-ARBA"/>
</dbReference>
<dbReference type="PANTHER" id="PTHR46915">
    <property type="entry name" value="UBIQUITIN-LIKE PROTEASE 4-RELATED"/>
    <property type="match status" value="1"/>
</dbReference>
<dbReference type="Gene3D" id="3.40.395.10">
    <property type="entry name" value="Adenoviral Proteinase, Chain A"/>
    <property type="match status" value="1"/>
</dbReference>
<dbReference type="SUPFAM" id="SSF54001">
    <property type="entry name" value="Cysteine proteinases"/>
    <property type="match status" value="1"/>
</dbReference>
<name>A0A9N8QLH5_9BASI</name>
<feature type="region of interest" description="Disordered" evidence="5">
    <location>
        <begin position="18"/>
        <end position="61"/>
    </location>
</feature>
<evidence type="ECO:0000313" key="8">
    <source>
        <dbReference type="Proteomes" id="UP000836404"/>
    </source>
</evidence>
<evidence type="ECO:0000259" key="6">
    <source>
        <dbReference type="PROSITE" id="PS50600"/>
    </source>
</evidence>
<organism evidence="7 8">
    <name type="scientific">Tilletia laevis</name>
    <dbReference type="NCBI Taxonomy" id="157183"/>
    <lineage>
        <taxon>Eukaryota</taxon>
        <taxon>Fungi</taxon>
        <taxon>Dikarya</taxon>
        <taxon>Basidiomycota</taxon>
        <taxon>Ustilaginomycotina</taxon>
        <taxon>Exobasidiomycetes</taxon>
        <taxon>Tilletiales</taxon>
        <taxon>Tilletiaceae</taxon>
        <taxon>Tilletia</taxon>
    </lineage>
</organism>
<dbReference type="GO" id="GO:0008234">
    <property type="term" value="F:cysteine-type peptidase activity"/>
    <property type="evidence" value="ECO:0007669"/>
    <property type="project" value="UniProtKB-KW"/>
</dbReference>
<proteinExistence type="inferred from homology"/>
<dbReference type="AlphaFoldDB" id="A0A9N8QLH5"/>
<dbReference type="Pfam" id="PF02902">
    <property type="entry name" value="Peptidase_C48"/>
    <property type="match status" value="1"/>
</dbReference>
<dbReference type="InterPro" id="IPR038765">
    <property type="entry name" value="Papain-like_cys_pep_sf"/>
</dbReference>